<dbReference type="AlphaFoldDB" id="A0A4Y7U1L7"/>
<proteinExistence type="predicted"/>
<organism evidence="1 2">
    <name type="scientific">Coprinellus micaceus</name>
    <name type="common">Glistening ink-cap mushroom</name>
    <name type="synonym">Coprinus micaceus</name>
    <dbReference type="NCBI Taxonomy" id="71717"/>
    <lineage>
        <taxon>Eukaryota</taxon>
        <taxon>Fungi</taxon>
        <taxon>Dikarya</taxon>
        <taxon>Basidiomycota</taxon>
        <taxon>Agaricomycotina</taxon>
        <taxon>Agaricomycetes</taxon>
        <taxon>Agaricomycetidae</taxon>
        <taxon>Agaricales</taxon>
        <taxon>Agaricineae</taxon>
        <taxon>Psathyrellaceae</taxon>
        <taxon>Coprinellus</taxon>
    </lineage>
</organism>
<protein>
    <submittedName>
        <fullName evidence="1">Uncharacterized protein</fullName>
    </submittedName>
</protein>
<gene>
    <name evidence="1" type="ORF">FA13DRAFT_1724169</name>
</gene>
<dbReference type="Proteomes" id="UP000298030">
    <property type="component" value="Unassembled WGS sequence"/>
</dbReference>
<dbReference type="EMBL" id="QPFP01000001">
    <property type="protein sequence ID" value="TEB39948.1"/>
    <property type="molecule type" value="Genomic_DNA"/>
</dbReference>
<evidence type="ECO:0000313" key="2">
    <source>
        <dbReference type="Proteomes" id="UP000298030"/>
    </source>
</evidence>
<name>A0A4Y7U1L7_COPMI</name>
<reference evidence="1 2" key="1">
    <citation type="journal article" date="2019" name="Nat. Ecol. Evol.">
        <title>Megaphylogeny resolves global patterns of mushroom evolution.</title>
        <authorList>
            <person name="Varga T."/>
            <person name="Krizsan K."/>
            <person name="Foldi C."/>
            <person name="Dima B."/>
            <person name="Sanchez-Garcia M."/>
            <person name="Sanchez-Ramirez S."/>
            <person name="Szollosi G.J."/>
            <person name="Szarkandi J.G."/>
            <person name="Papp V."/>
            <person name="Albert L."/>
            <person name="Andreopoulos W."/>
            <person name="Angelini C."/>
            <person name="Antonin V."/>
            <person name="Barry K.W."/>
            <person name="Bougher N.L."/>
            <person name="Buchanan P."/>
            <person name="Buyck B."/>
            <person name="Bense V."/>
            <person name="Catcheside P."/>
            <person name="Chovatia M."/>
            <person name="Cooper J."/>
            <person name="Damon W."/>
            <person name="Desjardin D."/>
            <person name="Finy P."/>
            <person name="Geml J."/>
            <person name="Haridas S."/>
            <person name="Hughes K."/>
            <person name="Justo A."/>
            <person name="Karasinski D."/>
            <person name="Kautmanova I."/>
            <person name="Kiss B."/>
            <person name="Kocsube S."/>
            <person name="Kotiranta H."/>
            <person name="LaButti K.M."/>
            <person name="Lechner B.E."/>
            <person name="Liimatainen K."/>
            <person name="Lipzen A."/>
            <person name="Lukacs Z."/>
            <person name="Mihaltcheva S."/>
            <person name="Morgado L.N."/>
            <person name="Niskanen T."/>
            <person name="Noordeloos M.E."/>
            <person name="Ohm R.A."/>
            <person name="Ortiz-Santana B."/>
            <person name="Ovrebo C."/>
            <person name="Racz N."/>
            <person name="Riley R."/>
            <person name="Savchenko A."/>
            <person name="Shiryaev A."/>
            <person name="Soop K."/>
            <person name="Spirin V."/>
            <person name="Szebenyi C."/>
            <person name="Tomsovsky M."/>
            <person name="Tulloss R.E."/>
            <person name="Uehling J."/>
            <person name="Grigoriev I.V."/>
            <person name="Vagvolgyi C."/>
            <person name="Papp T."/>
            <person name="Martin F.M."/>
            <person name="Miettinen O."/>
            <person name="Hibbett D.S."/>
            <person name="Nagy L.G."/>
        </authorList>
    </citation>
    <scope>NUCLEOTIDE SEQUENCE [LARGE SCALE GENOMIC DNA]</scope>
    <source>
        <strain evidence="1 2">FP101781</strain>
    </source>
</reference>
<evidence type="ECO:0000313" key="1">
    <source>
        <dbReference type="EMBL" id="TEB39948.1"/>
    </source>
</evidence>
<sequence>MIHRVTNVAKKLKWCLKLDACLNSESTSEMMHKDRKVHERRYQLERYGTGLLCVNWRYRL</sequence>
<accession>A0A4Y7U1L7</accession>
<comment type="caution">
    <text evidence="1">The sequence shown here is derived from an EMBL/GenBank/DDBJ whole genome shotgun (WGS) entry which is preliminary data.</text>
</comment>
<keyword evidence="2" id="KW-1185">Reference proteome</keyword>